<name>A0AAV4RKX0_CAEEX</name>
<dbReference type="Proteomes" id="UP001054945">
    <property type="component" value="Unassembled WGS sequence"/>
</dbReference>
<proteinExistence type="predicted"/>
<evidence type="ECO:0000256" key="1">
    <source>
        <dbReference type="SAM" id="MobiDB-lite"/>
    </source>
</evidence>
<reference evidence="2 3" key="1">
    <citation type="submission" date="2021-06" db="EMBL/GenBank/DDBJ databases">
        <title>Caerostris extrusa draft genome.</title>
        <authorList>
            <person name="Kono N."/>
            <person name="Arakawa K."/>
        </authorList>
    </citation>
    <scope>NUCLEOTIDE SEQUENCE [LARGE SCALE GENOMIC DNA]</scope>
</reference>
<comment type="caution">
    <text evidence="2">The sequence shown here is derived from an EMBL/GenBank/DDBJ whole genome shotgun (WGS) entry which is preliminary data.</text>
</comment>
<feature type="region of interest" description="Disordered" evidence="1">
    <location>
        <begin position="81"/>
        <end position="106"/>
    </location>
</feature>
<protein>
    <submittedName>
        <fullName evidence="2">Uncharacterized protein</fullName>
    </submittedName>
</protein>
<accession>A0AAV4RKX0</accession>
<sequence length="106" mass="12289">MHTIPNVRTKHVAGSKIYRTVVLIDPITLQFCYLRRHLRQQGKNDEFYLLSIRDLFLAKSPFHVESLLKLKDLNCTQRANENDGDEIEPIEAREILHPVPNPQSAL</sequence>
<organism evidence="2 3">
    <name type="scientific">Caerostris extrusa</name>
    <name type="common">Bark spider</name>
    <name type="synonym">Caerostris bankana</name>
    <dbReference type="NCBI Taxonomy" id="172846"/>
    <lineage>
        <taxon>Eukaryota</taxon>
        <taxon>Metazoa</taxon>
        <taxon>Ecdysozoa</taxon>
        <taxon>Arthropoda</taxon>
        <taxon>Chelicerata</taxon>
        <taxon>Arachnida</taxon>
        <taxon>Araneae</taxon>
        <taxon>Araneomorphae</taxon>
        <taxon>Entelegynae</taxon>
        <taxon>Araneoidea</taxon>
        <taxon>Araneidae</taxon>
        <taxon>Caerostris</taxon>
    </lineage>
</organism>
<gene>
    <name evidence="2" type="ORF">CEXT_636281</name>
</gene>
<evidence type="ECO:0000313" key="2">
    <source>
        <dbReference type="EMBL" id="GIY21204.1"/>
    </source>
</evidence>
<dbReference type="AlphaFoldDB" id="A0AAV4RKX0"/>
<dbReference type="EMBL" id="BPLR01007986">
    <property type="protein sequence ID" value="GIY21204.1"/>
    <property type="molecule type" value="Genomic_DNA"/>
</dbReference>
<evidence type="ECO:0000313" key="3">
    <source>
        <dbReference type="Proteomes" id="UP001054945"/>
    </source>
</evidence>
<keyword evidence="3" id="KW-1185">Reference proteome</keyword>